<comment type="caution">
    <text evidence="1">The sequence shown here is derived from an EMBL/GenBank/DDBJ whole genome shotgun (WGS) entry which is preliminary data.</text>
</comment>
<proteinExistence type="predicted"/>
<dbReference type="EMBL" id="QXFT01009901">
    <property type="protein sequence ID" value="KAE9262022.1"/>
    <property type="molecule type" value="Genomic_DNA"/>
</dbReference>
<dbReference type="Proteomes" id="UP000434957">
    <property type="component" value="Unassembled WGS sequence"/>
</dbReference>
<name>A0A6A4AQ56_9STRA</name>
<gene>
    <name evidence="1" type="ORF">PR003_g33697</name>
</gene>
<keyword evidence="2" id="KW-1185">Reference proteome</keyword>
<protein>
    <submittedName>
        <fullName evidence="1">Uncharacterized protein</fullName>
    </submittedName>
</protein>
<sequence>GPCNSRGLDPCRFCACSRCVGLGHSHGLVGRDDWFHDWYLFFARSFGFPFGSNSAPYLASVWFSAFSLWRAESFEFSVACIGAFRSGARAVVPFFSLPT</sequence>
<evidence type="ECO:0000313" key="2">
    <source>
        <dbReference type="Proteomes" id="UP000434957"/>
    </source>
</evidence>
<evidence type="ECO:0000313" key="1">
    <source>
        <dbReference type="EMBL" id="KAE9262022.1"/>
    </source>
</evidence>
<dbReference type="AlphaFoldDB" id="A0A6A4AQ56"/>
<feature type="non-terminal residue" evidence="1">
    <location>
        <position position="1"/>
    </location>
</feature>
<reference evidence="1 2" key="1">
    <citation type="submission" date="2018-08" db="EMBL/GenBank/DDBJ databases">
        <title>Genomic investigation of the strawberry pathogen Phytophthora fragariae indicates pathogenicity is determined by transcriptional variation in three key races.</title>
        <authorList>
            <person name="Adams T.M."/>
            <person name="Armitage A.D."/>
            <person name="Sobczyk M.K."/>
            <person name="Bates H.J."/>
            <person name="Dunwell J.M."/>
            <person name="Nellist C.F."/>
            <person name="Harrison R.J."/>
        </authorList>
    </citation>
    <scope>NUCLEOTIDE SEQUENCE [LARGE SCALE GENOMIC DNA]</scope>
    <source>
        <strain evidence="1 2">SCRP333</strain>
    </source>
</reference>
<accession>A0A6A4AQ56</accession>
<organism evidence="1 2">
    <name type="scientific">Phytophthora rubi</name>
    <dbReference type="NCBI Taxonomy" id="129364"/>
    <lineage>
        <taxon>Eukaryota</taxon>
        <taxon>Sar</taxon>
        <taxon>Stramenopiles</taxon>
        <taxon>Oomycota</taxon>
        <taxon>Peronosporomycetes</taxon>
        <taxon>Peronosporales</taxon>
        <taxon>Peronosporaceae</taxon>
        <taxon>Phytophthora</taxon>
    </lineage>
</organism>